<evidence type="ECO:0000313" key="4">
    <source>
        <dbReference type="Proteomes" id="UP000288547"/>
    </source>
</evidence>
<feature type="transmembrane region" description="Helical" evidence="2">
    <location>
        <begin position="57"/>
        <end position="80"/>
    </location>
</feature>
<dbReference type="EMBL" id="RZNB01000003">
    <property type="protein sequence ID" value="RWZ51127.1"/>
    <property type="molecule type" value="Genomic_DNA"/>
</dbReference>
<accession>A0A444PTE1</accession>
<comment type="caution">
    <text evidence="3">The sequence shown here is derived from an EMBL/GenBank/DDBJ whole genome shotgun (WGS) entry which is preliminary data.</text>
</comment>
<reference evidence="3 4" key="1">
    <citation type="submission" date="2018-12" db="EMBL/GenBank/DDBJ databases">
        <authorList>
            <person name="Li F."/>
        </authorList>
    </citation>
    <scope>NUCLEOTIDE SEQUENCE [LARGE SCALE GENOMIC DNA]</scope>
    <source>
        <strain evidence="3 4">11W25H-1</strain>
    </source>
</reference>
<proteinExistence type="predicted"/>
<sequence>MPNASLLTTPDETTETHQTETPAGTRRLVDQRLATLVHELAQRDHRHLADAVRLRPVSWLVAMTGAAVVLAFVAVAVAVAPA</sequence>
<keyword evidence="2" id="KW-0472">Membrane</keyword>
<feature type="region of interest" description="Disordered" evidence="1">
    <location>
        <begin position="1"/>
        <end position="25"/>
    </location>
</feature>
<name>A0A444PTE1_9MICO</name>
<protein>
    <submittedName>
        <fullName evidence="3">Uncharacterized protein</fullName>
    </submittedName>
</protein>
<organism evidence="3 4">
    <name type="scientific">Labedella phragmitis</name>
    <dbReference type="NCBI Taxonomy" id="2498849"/>
    <lineage>
        <taxon>Bacteria</taxon>
        <taxon>Bacillati</taxon>
        <taxon>Actinomycetota</taxon>
        <taxon>Actinomycetes</taxon>
        <taxon>Micrococcales</taxon>
        <taxon>Microbacteriaceae</taxon>
        <taxon>Labedella</taxon>
    </lineage>
</organism>
<dbReference type="AlphaFoldDB" id="A0A444PTE1"/>
<evidence type="ECO:0000256" key="2">
    <source>
        <dbReference type="SAM" id="Phobius"/>
    </source>
</evidence>
<keyword evidence="2" id="KW-1133">Transmembrane helix</keyword>
<keyword evidence="2" id="KW-0812">Transmembrane</keyword>
<dbReference type="RefSeq" id="WP_128495118.1">
    <property type="nucleotide sequence ID" value="NZ_RZNB01000003.1"/>
</dbReference>
<evidence type="ECO:0000256" key="1">
    <source>
        <dbReference type="SAM" id="MobiDB-lite"/>
    </source>
</evidence>
<dbReference type="Proteomes" id="UP000288547">
    <property type="component" value="Unassembled WGS sequence"/>
</dbReference>
<gene>
    <name evidence="3" type="ORF">ELQ90_10085</name>
</gene>
<keyword evidence="4" id="KW-1185">Reference proteome</keyword>
<evidence type="ECO:0000313" key="3">
    <source>
        <dbReference type="EMBL" id="RWZ51127.1"/>
    </source>
</evidence>